<feature type="region of interest" description="Disordered" evidence="1">
    <location>
        <begin position="25"/>
        <end position="76"/>
    </location>
</feature>
<reference evidence="2 3" key="1">
    <citation type="submission" date="2024-03" db="EMBL/GenBank/DDBJ databases">
        <title>Adaptation during the transition from Ophiocordyceps entomopathogen to insect associate is accompanied by gene loss and intensified selection.</title>
        <authorList>
            <person name="Ward C.M."/>
            <person name="Onetto C.A."/>
            <person name="Borneman A.R."/>
        </authorList>
    </citation>
    <scope>NUCLEOTIDE SEQUENCE [LARGE SCALE GENOMIC DNA]</scope>
    <source>
        <strain evidence="2">AWRI1</strain>
        <tissue evidence="2">Single Adult Female</tissue>
    </source>
</reference>
<evidence type="ECO:0000313" key="3">
    <source>
        <dbReference type="Proteomes" id="UP001367676"/>
    </source>
</evidence>
<comment type="caution">
    <text evidence="2">The sequence shown here is derived from an EMBL/GenBank/DDBJ whole genome shotgun (WGS) entry which is preliminary data.</text>
</comment>
<feature type="region of interest" description="Disordered" evidence="1">
    <location>
        <begin position="101"/>
        <end position="152"/>
    </location>
</feature>
<feature type="compositionally biased region" description="Basic residues" evidence="1">
    <location>
        <begin position="140"/>
        <end position="150"/>
    </location>
</feature>
<accession>A0AAN9T3R2</accession>
<feature type="compositionally biased region" description="Basic and acidic residues" evidence="1">
    <location>
        <begin position="36"/>
        <end position="75"/>
    </location>
</feature>
<organism evidence="2 3">
    <name type="scientific">Parthenolecanium corni</name>
    <dbReference type="NCBI Taxonomy" id="536013"/>
    <lineage>
        <taxon>Eukaryota</taxon>
        <taxon>Metazoa</taxon>
        <taxon>Ecdysozoa</taxon>
        <taxon>Arthropoda</taxon>
        <taxon>Hexapoda</taxon>
        <taxon>Insecta</taxon>
        <taxon>Pterygota</taxon>
        <taxon>Neoptera</taxon>
        <taxon>Paraneoptera</taxon>
        <taxon>Hemiptera</taxon>
        <taxon>Sternorrhyncha</taxon>
        <taxon>Coccoidea</taxon>
        <taxon>Coccidae</taxon>
        <taxon>Parthenolecanium</taxon>
    </lineage>
</organism>
<dbReference type="EMBL" id="JBBCAQ010000037">
    <property type="protein sequence ID" value="KAK7573338.1"/>
    <property type="molecule type" value="Genomic_DNA"/>
</dbReference>
<evidence type="ECO:0000256" key="1">
    <source>
        <dbReference type="SAM" id="MobiDB-lite"/>
    </source>
</evidence>
<keyword evidence="3" id="KW-1185">Reference proteome</keyword>
<feature type="compositionally biased region" description="Polar residues" evidence="1">
    <location>
        <begin position="105"/>
        <end position="115"/>
    </location>
</feature>
<feature type="compositionally biased region" description="Basic and acidic residues" evidence="1">
    <location>
        <begin position="125"/>
        <end position="139"/>
    </location>
</feature>
<dbReference type="Proteomes" id="UP001367676">
    <property type="component" value="Unassembled WGS sequence"/>
</dbReference>
<proteinExistence type="predicted"/>
<protein>
    <submittedName>
        <fullName evidence="2">Uncharacterized protein</fullName>
    </submittedName>
</protein>
<gene>
    <name evidence="2" type="ORF">V9T40_010529</name>
</gene>
<sequence>MLDIFFPHGYCHWLRSGSAVVAVGRSSKRKSSGKNFGEKKQQRKEGKKERKEREKKGGEEDAERPIGRKNNDQRDAAAVSVSRYAEYEYEIRIQLGDSDLIRSDPIQSDPWQRKSQPSRRVASRRVVDQHETNENENKNKNKKKKRKRRGLGWGLGDRRWMREIPRKATKMAPEAISFSKQQSGNGTRIVSKTAGCIAKWLRSAFSKETYSSLSKLSANMGQGPGYAKELRRSCFSGRPALGAQKCRNNSSPPPPPPHSPTNSSRSYASAQPPLREIPYYKSCSVYLTRHSALFIFIEHSRYVLNGPTGNKYYDYEYTRTILPFYHFEFQAARTSNLSSIEAASASTSGLRPEPEYEYASLQ</sequence>
<feature type="region of interest" description="Disordered" evidence="1">
    <location>
        <begin position="242"/>
        <end position="269"/>
    </location>
</feature>
<name>A0AAN9T3R2_9HEMI</name>
<evidence type="ECO:0000313" key="2">
    <source>
        <dbReference type="EMBL" id="KAK7573338.1"/>
    </source>
</evidence>
<feature type="region of interest" description="Disordered" evidence="1">
    <location>
        <begin position="343"/>
        <end position="362"/>
    </location>
</feature>
<dbReference type="AlphaFoldDB" id="A0AAN9T3R2"/>